<dbReference type="EC" id="2.3.1.39" evidence="1"/>
<evidence type="ECO:0000259" key="5">
    <source>
        <dbReference type="SMART" id="SM00827"/>
    </source>
</evidence>
<dbReference type="InterPro" id="IPR016035">
    <property type="entry name" value="Acyl_Trfase/lysoPLipase"/>
</dbReference>
<dbReference type="InterPro" id="IPR001227">
    <property type="entry name" value="Ac_transferase_dom_sf"/>
</dbReference>
<dbReference type="PANTHER" id="PTHR42681:SF1">
    <property type="entry name" value="MALONYL-COA-ACYL CARRIER PROTEIN TRANSACYLASE, MITOCHONDRIAL"/>
    <property type="match status" value="1"/>
</dbReference>
<dbReference type="GO" id="GO:0005829">
    <property type="term" value="C:cytosol"/>
    <property type="evidence" value="ECO:0007669"/>
    <property type="project" value="TreeGrafter"/>
</dbReference>
<dbReference type="RefSeq" id="WP_061082467.1">
    <property type="nucleotide sequence ID" value="NZ_JAAXPG010000004.1"/>
</dbReference>
<accession>A0A7X6M9Q0</accession>
<dbReference type="GO" id="GO:0006633">
    <property type="term" value="P:fatty acid biosynthetic process"/>
    <property type="evidence" value="ECO:0007669"/>
    <property type="project" value="TreeGrafter"/>
</dbReference>
<feature type="domain" description="Malonyl-CoA:ACP transacylase (MAT)" evidence="5">
    <location>
        <begin position="15"/>
        <end position="300"/>
    </location>
</feature>
<dbReference type="InterPro" id="IPR014043">
    <property type="entry name" value="Acyl_transferase_dom"/>
</dbReference>
<dbReference type="EMBL" id="JAAXPG010000004">
    <property type="protein sequence ID" value="NKY97191.1"/>
    <property type="molecule type" value="Genomic_DNA"/>
</dbReference>
<dbReference type="InterPro" id="IPR016036">
    <property type="entry name" value="Malonyl_transacylase_ACP-bd"/>
</dbReference>
<dbReference type="Gene3D" id="3.40.366.10">
    <property type="entry name" value="Malonyl-Coenzyme A Acyl Carrier Protein, domain 2"/>
    <property type="match status" value="1"/>
</dbReference>
<protein>
    <recommendedName>
        <fullName evidence="1">[acyl-carrier-protein] S-malonyltransferase</fullName>
        <ecNumber evidence="1">2.3.1.39</ecNumber>
    </recommendedName>
</protein>
<dbReference type="SUPFAM" id="SSF55048">
    <property type="entry name" value="Probable ACP-binding domain of malonyl-CoA ACP transacylase"/>
    <property type="match status" value="1"/>
</dbReference>
<organism evidence="6 7">
    <name type="scientific">Nocardiopsis alborubida</name>
    <dbReference type="NCBI Taxonomy" id="146802"/>
    <lineage>
        <taxon>Bacteria</taxon>
        <taxon>Bacillati</taxon>
        <taxon>Actinomycetota</taxon>
        <taxon>Actinomycetes</taxon>
        <taxon>Streptosporangiales</taxon>
        <taxon>Nocardiopsidaceae</taxon>
        <taxon>Nocardiopsis</taxon>
    </lineage>
</organism>
<dbReference type="Pfam" id="PF00698">
    <property type="entry name" value="Acyl_transf_1"/>
    <property type="match status" value="1"/>
</dbReference>
<evidence type="ECO:0000256" key="2">
    <source>
        <dbReference type="ARBA" id="ARBA00022679"/>
    </source>
</evidence>
<dbReference type="SUPFAM" id="SSF52151">
    <property type="entry name" value="FabD/lysophospholipase-like"/>
    <property type="match status" value="1"/>
</dbReference>
<sequence>MSGDRTVDDQVFGLAFPGQGIKADVLREALYRHRAHPLVLELGRHFGTDDPRVLDFEDTFHAQPAIYATGVAEAERLPPGRRPALTLGHSLGELAAAATAGVIGVEDGFGLALKRGELCRGGNTRRPGAMAAVMGTDLAGIEWLRRRALGHTTGVLEVAGVNGRRQTVISGDAGAVREAVRVAGGEGLLAEILPISGGFHSPLMNGVVPAWREAVNAVDFRVGDTPLVSTVTAEVVTDPGEVRELLVRALLMPVRWIDAVRTVRDEGVHHIRDAGPGTTLHKLGRREKIVRFTALEPQGEPEEAAT</sequence>
<evidence type="ECO:0000313" key="6">
    <source>
        <dbReference type="EMBL" id="NKY97191.1"/>
    </source>
</evidence>
<evidence type="ECO:0000256" key="4">
    <source>
        <dbReference type="ARBA" id="ARBA00048462"/>
    </source>
</evidence>
<keyword evidence="3" id="KW-0012">Acyltransferase</keyword>
<dbReference type="SMART" id="SM00827">
    <property type="entry name" value="PKS_AT"/>
    <property type="match status" value="1"/>
</dbReference>
<proteinExistence type="predicted"/>
<name>A0A7X6M9Q0_9ACTN</name>
<evidence type="ECO:0000256" key="1">
    <source>
        <dbReference type="ARBA" id="ARBA00013258"/>
    </source>
</evidence>
<evidence type="ECO:0000313" key="7">
    <source>
        <dbReference type="Proteomes" id="UP000553209"/>
    </source>
</evidence>
<reference evidence="6 7" key="1">
    <citation type="submission" date="2020-04" db="EMBL/GenBank/DDBJ databases">
        <title>MicrobeNet Type strains.</title>
        <authorList>
            <person name="Nicholson A.C."/>
        </authorList>
    </citation>
    <scope>NUCLEOTIDE SEQUENCE [LARGE SCALE GENOMIC DNA]</scope>
    <source>
        <strain evidence="6 7">ATCC 23612</strain>
    </source>
</reference>
<dbReference type="InterPro" id="IPR050858">
    <property type="entry name" value="Mal-CoA-ACP_Trans/PKS_FabD"/>
</dbReference>
<dbReference type="Proteomes" id="UP000553209">
    <property type="component" value="Unassembled WGS sequence"/>
</dbReference>
<dbReference type="GO" id="GO:0004314">
    <property type="term" value="F:[acyl-carrier-protein] S-malonyltransferase activity"/>
    <property type="evidence" value="ECO:0007669"/>
    <property type="project" value="UniProtKB-EC"/>
</dbReference>
<keyword evidence="2 6" id="KW-0808">Transferase</keyword>
<dbReference type="PANTHER" id="PTHR42681">
    <property type="entry name" value="MALONYL-COA-ACYL CARRIER PROTEIN TRANSACYLASE, MITOCHONDRIAL"/>
    <property type="match status" value="1"/>
</dbReference>
<gene>
    <name evidence="6" type="ORF">HGB44_05820</name>
</gene>
<comment type="catalytic activity">
    <reaction evidence="4">
        <text>holo-[ACP] + malonyl-CoA = malonyl-[ACP] + CoA</text>
        <dbReference type="Rhea" id="RHEA:41792"/>
        <dbReference type="Rhea" id="RHEA-COMP:9623"/>
        <dbReference type="Rhea" id="RHEA-COMP:9685"/>
        <dbReference type="ChEBI" id="CHEBI:57287"/>
        <dbReference type="ChEBI" id="CHEBI:57384"/>
        <dbReference type="ChEBI" id="CHEBI:64479"/>
        <dbReference type="ChEBI" id="CHEBI:78449"/>
        <dbReference type="EC" id="2.3.1.39"/>
    </reaction>
</comment>
<evidence type="ECO:0000256" key="3">
    <source>
        <dbReference type="ARBA" id="ARBA00023315"/>
    </source>
</evidence>
<keyword evidence="7" id="KW-1185">Reference proteome</keyword>
<comment type="caution">
    <text evidence="6">The sequence shown here is derived from an EMBL/GenBank/DDBJ whole genome shotgun (WGS) entry which is preliminary data.</text>
</comment>
<dbReference type="AlphaFoldDB" id="A0A7X6M9Q0"/>